<evidence type="ECO:0000313" key="2">
    <source>
        <dbReference type="EMBL" id="KIS02998.1"/>
    </source>
</evidence>
<name>A0A0D0Y415_9LACO</name>
<evidence type="ECO:0000313" key="3">
    <source>
        <dbReference type="Proteomes" id="UP000032279"/>
    </source>
</evidence>
<keyword evidence="3" id="KW-1185">Reference proteome</keyword>
<dbReference type="EMBL" id="AWTT01000036">
    <property type="protein sequence ID" value="KIS02998.1"/>
    <property type="molecule type" value="Genomic_DNA"/>
</dbReference>
<dbReference type="STRING" id="1335616.WDC_1422"/>
<reference evidence="2 3" key="1">
    <citation type="submission" date="2013-08" db="EMBL/GenBank/DDBJ databases">
        <title>Lactobacillus wasatchii sp. WDC04, a late gas producing bacteria isolated from aged chedder cheese.</title>
        <authorList>
            <person name="Oberg C.J."/>
            <person name="Culumber M."/>
            <person name="McMahon D.J."/>
            <person name="Broadbent J.R."/>
            <person name="Oberg T.S."/>
            <person name="Ortaki F."/>
        </authorList>
    </citation>
    <scope>NUCLEOTIDE SEQUENCE [LARGE SCALE GENOMIC DNA]</scope>
    <source>
        <strain evidence="2 3">WDC04</strain>
    </source>
</reference>
<dbReference type="Pfam" id="PF13349">
    <property type="entry name" value="DUF4097"/>
    <property type="match status" value="1"/>
</dbReference>
<dbReference type="AlphaFoldDB" id="A0A0D0Y415"/>
<evidence type="ECO:0000259" key="1">
    <source>
        <dbReference type="Pfam" id="PF13349"/>
    </source>
</evidence>
<gene>
    <name evidence="2" type="ORF">WDC_1422</name>
</gene>
<feature type="domain" description="DUF4097" evidence="1">
    <location>
        <begin position="53"/>
        <end position="284"/>
    </location>
</feature>
<organism evidence="2 3">
    <name type="scientific">Paucilactobacillus wasatchensis</name>
    <dbReference type="NCBI Taxonomy" id="1335616"/>
    <lineage>
        <taxon>Bacteria</taxon>
        <taxon>Bacillati</taxon>
        <taxon>Bacillota</taxon>
        <taxon>Bacilli</taxon>
        <taxon>Lactobacillales</taxon>
        <taxon>Lactobacillaceae</taxon>
        <taxon>Paucilactobacillus</taxon>
    </lineage>
</organism>
<comment type="caution">
    <text evidence="2">The sequence shown here is derived from an EMBL/GenBank/DDBJ whole genome shotgun (WGS) entry which is preliminary data.</text>
</comment>
<dbReference type="PATRIC" id="fig|1335616.4.peg.1426"/>
<protein>
    <recommendedName>
        <fullName evidence="1">DUF4097 domain-containing protein</fullName>
    </recommendedName>
</protein>
<sequence length="286" mass="30816">MKKSIIIGTILTAIGLLAALIGLASGASTDLVWQNGVKIDRSYQATKKLKKFNQLTLNTDGYDVSIQTGTTFKVEINSSKLSRPTISQSNGNLTISNKQFDPINVGFGRVEPRLTITVPTGTKLAAIKGVLNGGDVNIDTLETKQVQLEVATGSLEARNLNITDNGQLTLNNGQLEVKNSTLTNTISDLHNGSTEFDNSTLVGGTLESRNGAQEFDNVTFKQVVNIKNRNGKIEIESPVTDGYRLSSDNGNIQLFGRHASHELSENATATNRIVATNRNGKIEIDD</sequence>
<proteinExistence type="predicted"/>
<dbReference type="OrthoDB" id="2286174at2"/>
<dbReference type="Proteomes" id="UP000032279">
    <property type="component" value="Unassembled WGS sequence"/>
</dbReference>
<accession>A0A0D0Y415</accession>
<dbReference type="InterPro" id="IPR025164">
    <property type="entry name" value="Toastrack_DUF4097"/>
</dbReference>
<dbReference type="RefSeq" id="WP_044011145.1">
    <property type="nucleotide sequence ID" value="NZ_AWTT01000036.1"/>
</dbReference>
<dbReference type="Gene3D" id="2.160.20.120">
    <property type="match status" value="1"/>
</dbReference>